<gene>
    <name evidence="4" type="ORF">SAMN04489842_0533</name>
</gene>
<feature type="domain" description="C2H2-type" evidence="3">
    <location>
        <begin position="1"/>
        <end position="29"/>
    </location>
</feature>
<keyword evidence="1" id="KW-0540">Nuclease</keyword>
<keyword evidence="2" id="KW-0378">Hydrolase</keyword>
<dbReference type="GO" id="GO:0016787">
    <property type="term" value="F:hydrolase activity"/>
    <property type="evidence" value="ECO:0007669"/>
    <property type="project" value="UniProtKB-KW"/>
</dbReference>
<dbReference type="InterPro" id="IPR002711">
    <property type="entry name" value="HNH"/>
</dbReference>
<sequence length="249" mass="28285">MDCPTCGKELTTERGVRQHHTKVHDEPLPNRTCKGCDSEFYDPKSRRSYCDSCNPNAGEHNGNWKGAKETTDCKLCGSTFSYYPSDKDGVYCPSCVDDADGLLPETYPEKGDRVTAPCRGCGTELEVRPTRLEKQKRGVFCTLECYGSWLSENVVGSDHHQWEGGSISYGRTWWRVRRRALERDDYECQHCGATKEEIGRNPDVHHLEPVRSFDRPEEAHTLDNVIALCRSCHRQAEEGEITLPSHNEK</sequence>
<protein>
    <submittedName>
        <fullName evidence="4">HNH endonuclease</fullName>
    </submittedName>
</protein>
<reference evidence="5" key="1">
    <citation type="submission" date="2016-10" db="EMBL/GenBank/DDBJ databases">
        <authorList>
            <person name="Varghese N."/>
            <person name="Submissions S."/>
        </authorList>
    </citation>
    <scope>NUCLEOTIDE SEQUENCE [LARGE SCALE GENOMIC DNA]</scope>
    <source>
        <strain evidence="5">DSM 24767</strain>
    </source>
</reference>
<dbReference type="RefSeq" id="WP_090376926.1">
    <property type="nucleotide sequence ID" value="NZ_FNLC01000001.1"/>
</dbReference>
<dbReference type="PROSITE" id="PS50157">
    <property type="entry name" value="ZINC_FINGER_C2H2_2"/>
    <property type="match status" value="1"/>
</dbReference>
<dbReference type="Proteomes" id="UP000198848">
    <property type="component" value="Unassembled WGS sequence"/>
</dbReference>
<dbReference type="Gene3D" id="1.10.30.50">
    <property type="match status" value="1"/>
</dbReference>
<organism evidence="4 5">
    <name type="scientific">Natronobacterium texcoconense</name>
    <dbReference type="NCBI Taxonomy" id="1095778"/>
    <lineage>
        <taxon>Archaea</taxon>
        <taxon>Methanobacteriati</taxon>
        <taxon>Methanobacteriota</taxon>
        <taxon>Stenosarchaea group</taxon>
        <taxon>Halobacteria</taxon>
        <taxon>Halobacteriales</taxon>
        <taxon>Natrialbaceae</taxon>
        <taxon>Natronobacterium</taxon>
    </lineage>
</organism>
<dbReference type="EMBL" id="FNLC01000001">
    <property type="protein sequence ID" value="SDQ33721.1"/>
    <property type="molecule type" value="Genomic_DNA"/>
</dbReference>
<dbReference type="PANTHER" id="PTHR41286:SF1">
    <property type="entry name" value="HNH NUCLEASE YAJD-RELATED"/>
    <property type="match status" value="1"/>
</dbReference>
<evidence type="ECO:0000256" key="1">
    <source>
        <dbReference type="ARBA" id="ARBA00022722"/>
    </source>
</evidence>
<name>A0A1H1A2I0_NATTX</name>
<evidence type="ECO:0000313" key="4">
    <source>
        <dbReference type="EMBL" id="SDQ33721.1"/>
    </source>
</evidence>
<dbReference type="GO" id="GO:0008270">
    <property type="term" value="F:zinc ion binding"/>
    <property type="evidence" value="ECO:0007669"/>
    <property type="project" value="InterPro"/>
</dbReference>
<dbReference type="OrthoDB" id="11472at2157"/>
<keyword evidence="5" id="KW-1185">Reference proteome</keyword>
<dbReference type="CDD" id="cd00085">
    <property type="entry name" value="HNHc"/>
    <property type="match status" value="1"/>
</dbReference>
<dbReference type="AlphaFoldDB" id="A0A1H1A2I0"/>
<evidence type="ECO:0000259" key="3">
    <source>
        <dbReference type="PROSITE" id="PS50157"/>
    </source>
</evidence>
<accession>A0A1H1A2I0</accession>
<evidence type="ECO:0000313" key="5">
    <source>
        <dbReference type="Proteomes" id="UP000198848"/>
    </source>
</evidence>
<dbReference type="PANTHER" id="PTHR41286">
    <property type="entry name" value="HNH NUCLEASE YAJD-RELATED"/>
    <property type="match status" value="1"/>
</dbReference>
<evidence type="ECO:0000256" key="2">
    <source>
        <dbReference type="ARBA" id="ARBA00022801"/>
    </source>
</evidence>
<dbReference type="GO" id="GO:0005829">
    <property type="term" value="C:cytosol"/>
    <property type="evidence" value="ECO:0007669"/>
    <property type="project" value="TreeGrafter"/>
</dbReference>
<proteinExistence type="predicted"/>
<dbReference type="InterPro" id="IPR013087">
    <property type="entry name" value="Znf_C2H2_type"/>
</dbReference>
<dbReference type="Pfam" id="PF01844">
    <property type="entry name" value="HNH"/>
    <property type="match status" value="1"/>
</dbReference>
<dbReference type="GO" id="GO:0003676">
    <property type="term" value="F:nucleic acid binding"/>
    <property type="evidence" value="ECO:0007669"/>
    <property type="project" value="InterPro"/>
</dbReference>
<dbReference type="GO" id="GO:0004519">
    <property type="term" value="F:endonuclease activity"/>
    <property type="evidence" value="ECO:0007669"/>
    <property type="project" value="UniProtKB-KW"/>
</dbReference>
<dbReference type="PROSITE" id="PS00028">
    <property type="entry name" value="ZINC_FINGER_C2H2_1"/>
    <property type="match status" value="1"/>
</dbReference>
<dbReference type="SMART" id="SM00507">
    <property type="entry name" value="HNHc"/>
    <property type="match status" value="1"/>
</dbReference>
<dbReference type="InterPro" id="IPR003615">
    <property type="entry name" value="HNH_nuc"/>
</dbReference>
<dbReference type="STRING" id="1095778.SAMN04489842_0533"/>
<keyword evidence="4" id="KW-0255">Endonuclease</keyword>